<proteinExistence type="predicted"/>
<reference evidence="2" key="1">
    <citation type="submission" date="2017-02" db="UniProtKB">
        <authorList>
            <consortium name="WormBaseParasite"/>
        </authorList>
    </citation>
    <scope>IDENTIFICATION</scope>
</reference>
<sequence>MVTVFRSDLAPATPRWDGLIIVLITKSNPYQLLLADLSDSQRVMSVMKYYSSTKLFASLYETMKTLEL</sequence>
<protein>
    <submittedName>
        <fullName evidence="2">Protein kinase domain-containing protein</fullName>
    </submittedName>
</protein>
<keyword evidence="1" id="KW-1185">Reference proteome</keyword>
<accession>A0A0M3I730</accession>
<evidence type="ECO:0000313" key="2">
    <source>
        <dbReference type="WBParaSite" id="ALUE_0001294001-mRNA-1"/>
    </source>
</evidence>
<organism evidence="1 2">
    <name type="scientific">Ascaris lumbricoides</name>
    <name type="common">Giant roundworm</name>
    <dbReference type="NCBI Taxonomy" id="6252"/>
    <lineage>
        <taxon>Eukaryota</taxon>
        <taxon>Metazoa</taxon>
        <taxon>Ecdysozoa</taxon>
        <taxon>Nematoda</taxon>
        <taxon>Chromadorea</taxon>
        <taxon>Rhabditida</taxon>
        <taxon>Spirurina</taxon>
        <taxon>Ascaridomorpha</taxon>
        <taxon>Ascaridoidea</taxon>
        <taxon>Ascarididae</taxon>
        <taxon>Ascaris</taxon>
    </lineage>
</organism>
<dbReference type="WBParaSite" id="ALUE_0001294001-mRNA-1">
    <property type="protein sequence ID" value="ALUE_0001294001-mRNA-1"/>
    <property type="gene ID" value="ALUE_0001294001"/>
</dbReference>
<dbReference type="Proteomes" id="UP000036681">
    <property type="component" value="Unplaced"/>
</dbReference>
<evidence type="ECO:0000313" key="1">
    <source>
        <dbReference type="Proteomes" id="UP000036681"/>
    </source>
</evidence>
<dbReference type="AlphaFoldDB" id="A0A0M3I730"/>
<name>A0A0M3I730_ASCLU</name>